<dbReference type="Pfam" id="PF10119">
    <property type="entry name" value="MethyTransf_Reg"/>
    <property type="match status" value="1"/>
</dbReference>
<evidence type="ECO:0000256" key="1">
    <source>
        <dbReference type="SAM" id="MobiDB-lite"/>
    </source>
</evidence>
<organism evidence="5 6">
    <name type="scientific">Enhygromyxa salina</name>
    <dbReference type="NCBI Taxonomy" id="215803"/>
    <lineage>
        <taxon>Bacteria</taxon>
        <taxon>Pseudomonadati</taxon>
        <taxon>Myxococcota</taxon>
        <taxon>Polyangia</taxon>
        <taxon>Nannocystales</taxon>
        <taxon>Nannocystaceae</taxon>
        <taxon>Enhygromyxa</taxon>
    </lineage>
</organism>
<name>A0A2S9YL65_9BACT</name>
<dbReference type="Gene3D" id="3.40.50.150">
    <property type="entry name" value="Vaccinia Virus protein VP39"/>
    <property type="match status" value="1"/>
</dbReference>
<protein>
    <submittedName>
        <fullName evidence="5">tRNA (Guanine-N(7)-)-methyltransferase</fullName>
    </submittedName>
</protein>
<dbReference type="CDD" id="cd02440">
    <property type="entry name" value="AdoMet_MTases"/>
    <property type="match status" value="1"/>
</dbReference>
<sequence>MPDSYDSVPYTSFAYGYTHPDALGVLGRLFGLAPAPPTACRVLELGCATGGNLIPMAELLPDSEFVGIDRSRVQVDRGRALIGELGLTNVRLEHGDILRVDPQTIGSFDYVVCHGVLSWVPRQVQDRLLGLTAAVLRPRGLAFISYNVYPGWHMREVVRDMMLFHLRRFEGPQKQLEQARGLVDFVASSVKQRAAEDDPYALLLAKELDTIKGMSDAYLFHEHLERDNSPLYFHEFIDRLRGVPLRYVCDTDLHLMVARDMPDEVRETLARVADDQVSMEQYLDFVRNRQFRTSVLCRTEAAPVRRIEPGRVESLRFTLPGGPTSTPASLEPGVELGFLSASGARISSPEPLTKAALIELGERWPATLDFDTLLEAAAARVREAGVAPNGDGGDNGEPEPEPDRERLAADLIECLLRKAVLARVWEPPLATELGDKPRVSAFNRIAADREGWVATLHHNRSKLAAPLQRLVPLLDGTRDRAQLIAEVTALVNTKQMSIRTQDGAPIEDGPELEAACAEFLDEQLAKLLDLPVLLS</sequence>
<evidence type="ECO:0000313" key="5">
    <source>
        <dbReference type="EMBL" id="PRQ05855.1"/>
    </source>
</evidence>
<proteinExistence type="predicted"/>
<dbReference type="InterPro" id="IPR041698">
    <property type="entry name" value="Methyltransf_25"/>
</dbReference>
<keyword evidence="6" id="KW-1185">Reference proteome</keyword>
<dbReference type="RefSeq" id="WP_106389655.1">
    <property type="nucleotide sequence ID" value="NZ_PVNK01000005.1"/>
</dbReference>
<dbReference type="InterPro" id="IPR018773">
    <property type="entry name" value="MeTrfase_reg_dom_prd"/>
</dbReference>
<keyword evidence="5" id="KW-0489">Methyltransferase</keyword>
<evidence type="ECO:0000313" key="6">
    <source>
        <dbReference type="Proteomes" id="UP000237968"/>
    </source>
</evidence>
<feature type="domain" description="Methyltransferase regulatory" evidence="2">
    <location>
        <begin position="216"/>
        <end position="298"/>
    </location>
</feature>
<feature type="region of interest" description="Disordered" evidence="1">
    <location>
        <begin position="384"/>
        <end position="403"/>
    </location>
</feature>
<dbReference type="OrthoDB" id="5449367at2"/>
<feature type="domain" description="Methyltransferase" evidence="3">
    <location>
        <begin position="42"/>
        <end position="140"/>
    </location>
</feature>
<dbReference type="InterPro" id="IPR050723">
    <property type="entry name" value="CFA/CMAS"/>
</dbReference>
<dbReference type="Pfam" id="PF13649">
    <property type="entry name" value="Methyltransf_25"/>
    <property type="match status" value="1"/>
</dbReference>
<evidence type="ECO:0000259" key="2">
    <source>
        <dbReference type="Pfam" id="PF10119"/>
    </source>
</evidence>
<dbReference type="PANTHER" id="PTHR43667">
    <property type="entry name" value="CYCLOPROPANE-FATTY-ACYL-PHOSPHOLIPID SYNTHASE"/>
    <property type="match status" value="1"/>
</dbReference>
<feature type="domain" description="PKMT C-terminal winged helix" evidence="4">
    <location>
        <begin position="435"/>
        <end position="527"/>
    </location>
</feature>
<keyword evidence="5" id="KW-0808">Transferase</keyword>
<evidence type="ECO:0000259" key="3">
    <source>
        <dbReference type="Pfam" id="PF13649"/>
    </source>
</evidence>
<dbReference type="InterPro" id="IPR048976">
    <property type="entry name" value="WHD_PKMT"/>
</dbReference>
<dbReference type="Pfam" id="PF21782">
    <property type="entry name" value="WHD_PKMT"/>
    <property type="match status" value="1"/>
</dbReference>
<dbReference type="EMBL" id="PVNK01000005">
    <property type="protein sequence ID" value="PRQ05855.1"/>
    <property type="molecule type" value="Genomic_DNA"/>
</dbReference>
<dbReference type="InterPro" id="IPR029063">
    <property type="entry name" value="SAM-dependent_MTases_sf"/>
</dbReference>
<evidence type="ECO:0000259" key="4">
    <source>
        <dbReference type="Pfam" id="PF21782"/>
    </source>
</evidence>
<dbReference type="SUPFAM" id="SSF53335">
    <property type="entry name" value="S-adenosyl-L-methionine-dependent methyltransferases"/>
    <property type="match status" value="1"/>
</dbReference>
<dbReference type="PANTHER" id="PTHR43667:SF2">
    <property type="entry name" value="FATTY ACID C-METHYL TRANSFERASE"/>
    <property type="match status" value="1"/>
</dbReference>
<dbReference type="AlphaFoldDB" id="A0A2S9YL65"/>
<reference evidence="5 6" key="1">
    <citation type="submission" date="2018-03" db="EMBL/GenBank/DDBJ databases">
        <title>Draft Genome Sequences of the Obligatory Marine Myxobacteria Enhygromyxa salina SWB005.</title>
        <authorList>
            <person name="Poehlein A."/>
            <person name="Moghaddam J.A."/>
            <person name="Harms H."/>
            <person name="Alanjari M."/>
            <person name="Koenig G.M."/>
            <person name="Daniel R."/>
            <person name="Schaeberle T.F."/>
        </authorList>
    </citation>
    <scope>NUCLEOTIDE SEQUENCE [LARGE SCALE GENOMIC DNA]</scope>
    <source>
        <strain evidence="5 6">SWB005</strain>
    </source>
</reference>
<dbReference type="GO" id="GO:0032259">
    <property type="term" value="P:methylation"/>
    <property type="evidence" value="ECO:0007669"/>
    <property type="project" value="UniProtKB-KW"/>
</dbReference>
<comment type="caution">
    <text evidence="5">The sequence shown here is derived from an EMBL/GenBank/DDBJ whole genome shotgun (WGS) entry which is preliminary data.</text>
</comment>
<dbReference type="Proteomes" id="UP000237968">
    <property type="component" value="Unassembled WGS sequence"/>
</dbReference>
<dbReference type="GO" id="GO:0008168">
    <property type="term" value="F:methyltransferase activity"/>
    <property type="evidence" value="ECO:0007669"/>
    <property type="project" value="UniProtKB-KW"/>
</dbReference>
<gene>
    <name evidence="5" type="ORF">ENSA5_01750</name>
</gene>
<accession>A0A2S9YL65</accession>